<organism evidence="5">
    <name type="scientific">Homalodisca liturata</name>
    <dbReference type="NCBI Taxonomy" id="320908"/>
    <lineage>
        <taxon>Eukaryota</taxon>
        <taxon>Metazoa</taxon>
        <taxon>Ecdysozoa</taxon>
        <taxon>Arthropoda</taxon>
        <taxon>Hexapoda</taxon>
        <taxon>Insecta</taxon>
        <taxon>Pterygota</taxon>
        <taxon>Neoptera</taxon>
        <taxon>Paraneoptera</taxon>
        <taxon>Hemiptera</taxon>
        <taxon>Auchenorrhyncha</taxon>
        <taxon>Membracoidea</taxon>
        <taxon>Cicadellidae</taxon>
        <taxon>Cicadellinae</taxon>
        <taxon>Proconiini</taxon>
        <taxon>Homalodisca</taxon>
    </lineage>
</organism>
<dbReference type="Pfam" id="PF12796">
    <property type="entry name" value="Ank_2"/>
    <property type="match status" value="2"/>
</dbReference>
<feature type="repeat" description="ANK" evidence="3">
    <location>
        <begin position="38"/>
        <end position="70"/>
    </location>
</feature>
<evidence type="ECO:0000313" key="7">
    <source>
        <dbReference type="EMBL" id="JAT06200.1"/>
    </source>
</evidence>
<dbReference type="InterPro" id="IPR036770">
    <property type="entry name" value="Ankyrin_rpt-contain_sf"/>
</dbReference>
<dbReference type="PROSITE" id="PS50297">
    <property type="entry name" value="ANK_REP_REGION"/>
    <property type="match status" value="5"/>
</dbReference>
<dbReference type="EMBL" id="GECU01008540">
    <property type="protein sequence ID" value="JAS99166.1"/>
    <property type="molecule type" value="Transcribed_RNA"/>
</dbReference>
<evidence type="ECO:0000313" key="6">
    <source>
        <dbReference type="EMBL" id="JAS99166.1"/>
    </source>
</evidence>
<evidence type="ECO:0000256" key="3">
    <source>
        <dbReference type="PROSITE-ProRule" id="PRU00023"/>
    </source>
</evidence>
<evidence type="ECO:0000256" key="1">
    <source>
        <dbReference type="ARBA" id="ARBA00022737"/>
    </source>
</evidence>
<dbReference type="SUPFAM" id="SSF48403">
    <property type="entry name" value="Ankyrin repeat"/>
    <property type="match status" value="1"/>
</dbReference>
<dbReference type="Pfam" id="PF13637">
    <property type="entry name" value="Ank_4"/>
    <property type="match status" value="1"/>
</dbReference>
<dbReference type="SMART" id="SM00248">
    <property type="entry name" value="ANK"/>
    <property type="match status" value="7"/>
</dbReference>
<dbReference type="PROSITE" id="PS50181">
    <property type="entry name" value="FBOX"/>
    <property type="match status" value="1"/>
</dbReference>
<sequence length="403" mass="45986">MAVNNASLIIEALKKRNLEDLEALLDARKEDVNVVCNNGQTPLQCAVCLQFEQGVNLLLARGANINVRDDRKQTPLHNSCFFRSKDMVTLLLEKGANLNYIDENRFTPLHVAVIMNFIEGVELLLSKGAKWDTYDKGGNTPLHYATENGTLQMVEMLVNNGVELELKNNSDETPLHVAARYTRRAILRLLLLEGADVNAQEETESTPLHLVFQHSERLGDRENNVVEDLLDWGASLIIRDEIRRTVLHLIDRESSPVVGFNNHIIKLQFVDLKLAYKINYMCSANPVEDDRKKCTEELAKLKTTRFGNQSVLDVFSKYKDPTFVFNGKMREAIYYSSQFEKEFPVYVVLLRAMFKHAEKRVPLLNTAQGVLIYGRLPHEITRKIMSYLPNEDIVIVIDALNRN</sequence>
<dbReference type="InterPro" id="IPR002110">
    <property type="entry name" value="Ankyrin_rpt"/>
</dbReference>
<dbReference type="EMBL" id="GECU01013833">
    <property type="protein sequence ID" value="JAS93873.1"/>
    <property type="molecule type" value="Transcribed_RNA"/>
</dbReference>
<feature type="repeat" description="ANK" evidence="3">
    <location>
        <begin position="71"/>
        <end position="103"/>
    </location>
</feature>
<keyword evidence="1" id="KW-0677">Repeat</keyword>
<dbReference type="PANTHER" id="PTHR24198">
    <property type="entry name" value="ANKYRIN REPEAT AND PROTEIN KINASE DOMAIN-CONTAINING PROTEIN"/>
    <property type="match status" value="1"/>
</dbReference>
<feature type="repeat" description="ANK" evidence="3">
    <location>
        <begin position="104"/>
        <end position="136"/>
    </location>
</feature>
<proteinExistence type="predicted"/>
<evidence type="ECO:0000256" key="2">
    <source>
        <dbReference type="ARBA" id="ARBA00023043"/>
    </source>
</evidence>
<dbReference type="PANTHER" id="PTHR24198:SF165">
    <property type="entry name" value="ANKYRIN REPEAT-CONTAINING PROTEIN-RELATED"/>
    <property type="match status" value="1"/>
</dbReference>
<dbReference type="Gene3D" id="1.25.40.20">
    <property type="entry name" value="Ankyrin repeat-containing domain"/>
    <property type="match status" value="3"/>
</dbReference>
<gene>
    <name evidence="5" type="ORF">g.28717</name>
    <name evidence="6" type="ORF">g.28719</name>
    <name evidence="7" type="ORF">g.28724</name>
</gene>
<reference evidence="5" key="1">
    <citation type="submission" date="2015-11" db="EMBL/GenBank/DDBJ databases">
        <title>De novo transcriptome assembly of four potential Pierce s Disease insect vectors from Arizona vineyards.</title>
        <authorList>
            <person name="Tassone E.E."/>
        </authorList>
    </citation>
    <scope>NUCLEOTIDE SEQUENCE</scope>
</reference>
<dbReference type="PRINTS" id="PR01415">
    <property type="entry name" value="ANKYRIN"/>
</dbReference>
<evidence type="ECO:0000259" key="4">
    <source>
        <dbReference type="PROSITE" id="PS50181"/>
    </source>
</evidence>
<feature type="repeat" description="ANK" evidence="3">
    <location>
        <begin position="137"/>
        <end position="169"/>
    </location>
</feature>
<name>A0A1B6J3X1_9HEMI</name>
<protein>
    <recommendedName>
        <fullName evidence="4">F-box domain-containing protein</fullName>
    </recommendedName>
</protein>
<accession>A0A1B6J3X1</accession>
<evidence type="ECO:0000313" key="5">
    <source>
        <dbReference type="EMBL" id="JAS93873.1"/>
    </source>
</evidence>
<feature type="repeat" description="ANK" evidence="3">
    <location>
        <begin position="170"/>
        <end position="202"/>
    </location>
</feature>
<dbReference type="AlphaFoldDB" id="A0A1B6J3X1"/>
<dbReference type="EMBL" id="GECU01001507">
    <property type="protein sequence ID" value="JAT06200.1"/>
    <property type="molecule type" value="Transcribed_RNA"/>
</dbReference>
<dbReference type="InterPro" id="IPR001810">
    <property type="entry name" value="F-box_dom"/>
</dbReference>
<dbReference type="PROSITE" id="PS50088">
    <property type="entry name" value="ANK_REPEAT"/>
    <property type="match status" value="5"/>
</dbReference>
<feature type="domain" description="F-box" evidence="4">
    <location>
        <begin position="370"/>
        <end position="403"/>
    </location>
</feature>
<keyword evidence="2 3" id="KW-0040">ANK repeat</keyword>